<dbReference type="Gene3D" id="2.130.10.10">
    <property type="entry name" value="YVTN repeat-like/Quinoprotein amine dehydrogenase"/>
    <property type="match status" value="1"/>
</dbReference>
<evidence type="ECO:0000256" key="5">
    <source>
        <dbReference type="ARBA" id="ARBA00022737"/>
    </source>
</evidence>
<dbReference type="SUPFAM" id="SSF50978">
    <property type="entry name" value="WD40 repeat-like"/>
    <property type="match status" value="1"/>
</dbReference>
<keyword evidence="7" id="KW-0539">Nucleus</keyword>
<evidence type="ECO:0000313" key="9">
    <source>
        <dbReference type="EMBL" id="CAD9239782.1"/>
    </source>
</evidence>
<evidence type="ECO:0000256" key="3">
    <source>
        <dbReference type="ARBA" id="ARBA00022448"/>
    </source>
</evidence>
<accession>A0A7S1XIS1</accession>
<keyword evidence="6" id="KW-0653">Protein transport</keyword>
<dbReference type="GO" id="GO:0015031">
    <property type="term" value="P:protein transport"/>
    <property type="evidence" value="ECO:0007669"/>
    <property type="project" value="UniProtKB-KW"/>
</dbReference>
<sequence length="380" mass="39651">MALHADNVTDMSFDYYGLRVATGSLDRSVKIWQAVAATSGDAPRGADQSEERGSSAESGWKLLASWAAHQGAVLRVAWAPPHACGPGVLATCGADRKVCVWEQMSASGTQWQSLAKLVDARDEVRGVAFAPSAAGGAGVRVLLAAAAADGFLRVYEARDLANLHQWPLVQELSTPSAIPLRCVHWCPAAHLSLHASATTAFVVGGDGPVAYVYAAPPHTSRWQLAAILRQPEAVNASDLPSDLVVNDVAWAPSVGRNSHFIAVALSSGAVCVFELGADVFWPASAVEAIPCAKLSAHAPHSAQRVAWNLAGTMLASSDSSGTMRLWTPDDPTFSSWTCIGHVPPPIERNDNGDSGDNAFGAGAAIPASEAAQHAKANIIT</sequence>
<keyword evidence="5" id="KW-0677">Repeat</keyword>
<dbReference type="PROSITE" id="PS50294">
    <property type="entry name" value="WD_REPEATS_REGION"/>
    <property type="match status" value="1"/>
</dbReference>
<proteinExistence type="inferred from homology"/>
<organism evidence="9">
    <name type="scientific">Erythrolobus australicus</name>
    <dbReference type="NCBI Taxonomy" id="1077150"/>
    <lineage>
        <taxon>Eukaryota</taxon>
        <taxon>Rhodophyta</taxon>
        <taxon>Bangiophyceae</taxon>
        <taxon>Porphyridiales</taxon>
        <taxon>Porphyridiaceae</taxon>
        <taxon>Erythrolobus</taxon>
    </lineage>
</organism>
<dbReference type="PANTHER" id="PTHR11024">
    <property type="entry name" value="NUCLEAR PORE COMPLEX PROTEIN SEC13 / SEH1 FAMILY MEMBER"/>
    <property type="match status" value="1"/>
</dbReference>
<dbReference type="SMART" id="SM00320">
    <property type="entry name" value="WD40"/>
    <property type="match status" value="5"/>
</dbReference>
<evidence type="ECO:0008006" key="10">
    <source>
        <dbReference type="Google" id="ProtNLM"/>
    </source>
</evidence>
<evidence type="ECO:0000256" key="2">
    <source>
        <dbReference type="ARBA" id="ARBA00010102"/>
    </source>
</evidence>
<dbReference type="PANTHER" id="PTHR11024:SF3">
    <property type="entry name" value="NUCLEOPORIN SEH1"/>
    <property type="match status" value="1"/>
</dbReference>
<dbReference type="InterPro" id="IPR036322">
    <property type="entry name" value="WD40_repeat_dom_sf"/>
</dbReference>
<dbReference type="InterPro" id="IPR015943">
    <property type="entry name" value="WD40/YVTN_repeat-like_dom_sf"/>
</dbReference>
<dbReference type="GO" id="GO:0035859">
    <property type="term" value="C:Seh1-associated complex"/>
    <property type="evidence" value="ECO:0007669"/>
    <property type="project" value="TreeGrafter"/>
</dbReference>
<keyword evidence="4 8" id="KW-0853">WD repeat</keyword>
<dbReference type="AlphaFoldDB" id="A0A7S1XIS1"/>
<dbReference type="GO" id="GO:0034198">
    <property type="term" value="P:cellular response to amino acid starvation"/>
    <property type="evidence" value="ECO:0007669"/>
    <property type="project" value="TreeGrafter"/>
</dbReference>
<gene>
    <name evidence="9" type="ORF">EAUS1353_LOCUS1520</name>
</gene>
<evidence type="ECO:0000256" key="6">
    <source>
        <dbReference type="ARBA" id="ARBA00022927"/>
    </source>
</evidence>
<dbReference type="PROSITE" id="PS50082">
    <property type="entry name" value="WD_REPEATS_2"/>
    <property type="match status" value="1"/>
</dbReference>
<evidence type="ECO:0000256" key="4">
    <source>
        <dbReference type="ARBA" id="ARBA00022574"/>
    </source>
</evidence>
<dbReference type="EMBL" id="HBGI01002324">
    <property type="protein sequence ID" value="CAD9239782.1"/>
    <property type="molecule type" value="Transcribed_RNA"/>
</dbReference>
<dbReference type="InterPro" id="IPR037363">
    <property type="entry name" value="Sec13/Seh1_fam"/>
</dbReference>
<dbReference type="GO" id="GO:0005198">
    <property type="term" value="F:structural molecule activity"/>
    <property type="evidence" value="ECO:0007669"/>
    <property type="project" value="InterPro"/>
</dbReference>
<evidence type="ECO:0000256" key="7">
    <source>
        <dbReference type="ARBA" id="ARBA00023242"/>
    </source>
</evidence>
<evidence type="ECO:0000256" key="1">
    <source>
        <dbReference type="ARBA" id="ARBA00004259"/>
    </source>
</evidence>
<name>A0A7S1XIS1_9RHOD</name>
<comment type="subcellular location">
    <subcellularLocation>
        <location evidence="1">Nucleus envelope</location>
    </subcellularLocation>
</comment>
<protein>
    <recommendedName>
        <fullName evidence="10">Cytosolic iron-sulfur protein assembly protein CIAO1 homolog</fullName>
    </recommendedName>
</protein>
<dbReference type="GO" id="GO:0031080">
    <property type="term" value="C:nuclear pore outer ring"/>
    <property type="evidence" value="ECO:0007669"/>
    <property type="project" value="TreeGrafter"/>
</dbReference>
<feature type="repeat" description="WD" evidence="8">
    <location>
        <begin position="1"/>
        <end position="33"/>
    </location>
</feature>
<dbReference type="InterPro" id="IPR001680">
    <property type="entry name" value="WD40_rpt"/>
</dbReference>
<evidence type="ECO:0000256" key="8">
    <source>
        <dbReference type="PROSITE-ProRule" id="PRU00221"/>
    </source>
</evidence>
<comment type="similarity">
    <text evidence="2">Belongs to the WD repeat SEC13 family.</text>
</comment>
<dbReference type="GO" id="GO:1904263">
    <property type="term" value="P:positive regulation of TORC1 signaling"/>
    <property type="evidence" value="ECO:0007669"/>
    <property type="project" value="TreeGrafter"/>
</dbReference>
<reference evidence="9" key="1">
    <citation type="submission" date="2021-01" db="EMBL/GenBank/DDBJ databases">
        <authorList>
            <person name="Corre E."/>
            <person name="Pelletier E."/>
            <person name="Niang G."/>
            <person name="Scheremetjew M."/>
            <person name="Finn R."/>
            <person name="Kale V."/>
            <person name="Holt S."/>
            <person name="Cochrane G."/>
            <person name="Meng A."/>
            <person name="Brown T."/>
            <person name="Cohen L."/>
        </authorList>
    </citation>
    <scope>NUCLEOTIDE SEQUENCE</scope>
    <source>
        <strain evidence="9">CCMP3124</strain>
    </source>
</reference>
<keyword evidence="3" id="KW-0813">Transport</keyword>
<dbReference type="Pfam" id="PF00400">
    <property type="entry name" value="WD40"/>
    <property type="match status" value="3"/>
</dbReference>